<reference evidence="2" key="1">
    <citation type="submission" date="2021-01" db="EMBL/GenBank/DDBJ databases">
        <authorList>
            <person name="Corre E."/>
            <person name="Pelletier E."/>
            <person name="Niang G."/>
            <person name="Scheremetjew M."/>
            <person name="Finn R."/>
            <person name="Kale V."/>
            <person name="Holt S."/>
            <person name="Cochrane G."/>
            <person name="Meng A."/>
            <person name="Brown T."/>
            <person name="Cohen L."/>
        </authorList>
    </citation>
    <scope>NUCLEOTIDE SEQUENCE</scope>
    <source>
        <strain evidence="2">10249 10 AB</strain>
    </source>
</reference>
<sequence length="222" mass="25211">MATEVKQIAPRFRSSRGLGLLGFPSTRSVFLGQDENGHDIFGEEGAEPLLDSFDSYIVVSVLTATASFAALFEANLENNFFRRWPFMHNIWVTTCALCSLSGIYATVVFSLSSTYGRTAVGTGKVHIYETFLKSTSAYRSRAFRMYLWSLRMFVGLLIFTAVDRVEINFRLPFLALLIVLSVLLYRDWATIMKAAVPIFSEEKIQKESKQRQGKTMRQRSRI</sequence>
<proteinExistence type="predicted"/>
<accession>A0A7S4AN22</accession>
<evidence type="ECO:0000256" key="1">
    <source>
        <dbReference type="SAM" id="Phobius"/>
    </source>
</evidence>
<name>A0A7S4AN22_9STRA</name>
<feature type="transmembrane region" description="Helical" evidence="1">
    <location>
        <begin position="167"/>
        <end position="185"/>
    </location>
</feature>
<protein>
    <submittedName>
        <fullName evidence="2">Uncharacterized protein</fullName>
    </submittedName>
</protein>
<organism evidence="2">
    <name type="scientific">Pseudo-nitzschia australis</name>
    <dbReference type="NCBI Taxonomy" id="44445"/>
    <lineage>
        <taxon>Eukaryota</taxon>
        <taxon>Sar</taxon>
        <taxon>Stramenopiles</taxon>
        <taxon>Ochrophyta</taxon>
        <taxon>Bacillariophyta</taxon>
        <taxon>Bacillariophyceae</taxon>
        <taxon>Bacillariophycidae</taxon>
        <taxon>Bacillariales</taxon>
        <taxon>Bacillariaceae</taxon>
        <taxon>Pseudo-nitzschia</taxon>
    </lineage>
</organism>
<keyword evidence="1" id="KW-0812">Transmembrane</keyword>
<feature type="transmembrane region" description="Helical" evidence="1">
    <location>
        <begin position="143"/>
        <end position="161"/>
    </location>
</feature>
<keyword evidence="1" id="KW-1133">Transmembrane helix</keyword>
<gene>
    <name evidence="2" type="ORF">PAUS00366_LOCUS13372</name>
</gene>
<dbReference type="AlphaFoldDB" id="A0A7S4AN22"/>
<evidence type="ECO:0000313" key="2">
    <source>
        <dbReference type="EMBL" id="CAE0720618.1"/>
    </source>
</evidence>
<feature type="transmembrane region" description="Helical" evidence="1">
    <location>
        <begin position="86"/>
        <end position="109"/>
    </location>
</feature>
<dbReference type="EMBL" id="HBIX01018759">
    <property type="protein sequence ID" value="CAE0720618.1"/>
    <property type="molecule type" value="Transcribed_RNA"/>
</dbReference>
<keyword evidence="1" id="KW-0472">Membrane</keyword>